<dbReference type="EC" id="2.3.2.6" evidence="4"/>
<proteinExistence type="inferred from homology"/>
<keyword evidence="3 4" id="KW-0012">Acyltransferase</keyword>
<reference evidence="5 6" key="1">
    <citation type="submission" date="2023-08" db="EMBL/GenBank/DDBJ databases">
        <title>The draft genome sequence of Paracraurococcus sp. LOR1-02.</title>
        <authorList>
            <person name="Kingkaew E."/>
            <person name="Tanasupawat S."/>
        </authorList>
    </citation>
    <scope>NUCLEOTIDE SEQUENCE [LARGE SCALE GENOMIC DNA]</scope>
    <source>
        <strain evidence="5 6">LOR1-02</strain>
    </source>
</reference>
<comment type="function">
    <text evidence="4">Functions in the N-end rule pathway of protein degradation where it conjugates Leu, Phe and, less efficiently, Met from aminoacyl-tRNAs to the N-termini of proteins containing an N-terminal arginine or lysine.</text>
</comment>
<comment type="catalytic activity">
    <reaction evidence="4">
        <text>N-terminal L-lysyl-[protein] + L-leucyl-tRNA(Leu) = N-terminal L-leucyl-L-lysyl-[protein] + tRNA(Leu) + H(+)</text>
        <dbReference type="Rhea" id="RHEA:12340"/>
        <dbReference type="Rhea" id="RHEA-COMP:9613"/>
        <dbReference type="Rhea" id="RHEA-COMP:9622"/>
        <dbReference type="Rhea" id="RHEA-COMP:12670"/>
        <dbReference type="Rhea" id="RHEA-COMP:12671"/>
        <dbReference type="ChEBI" id="CHEBI:15378"/>
        <dbReference type="ChEBI" id="CHEBI:65249"/>
        <dbReference type="ChEBI" id="CHEBI:78442"/>
        <dbReference type="ChEBI" id="CHEBI:78494"/>
        <dbReference type="ChEBI" id="CHEBI:133043"/>
        <dbReference type="EC" id="2.3.2.6"/>
    </reaction>
</comment>
<dbReference type="EMBL" id="JAUTWS010000012">
    <property type="protein sequence ID" value="MDO9709612.1"/>
    <property type="molecule type" value="Genomic_DNA"/>
</dbReference>
<dbReference type="PANTHER" id="PTHR30098:SF2">
    <property type="entry name" value="LEUCYL_PHENYLALANYL-TRNA--PROTEIN TRANSFERASE"/>
    <property type="match status" value="1"/>
</dbReference>
<gene>
    <name evidence="4 5" type="primary">aat</name>
    <name evidence="5" type="ORF">Q7A36_14765</name>
</gene>
<evidence type="ECO:0000313" key="6">
    <source>
        <dbReference type="Proteomes" id="UP001243009"/>
    </source>
</evidence>
<dbReference type="PANTHER" id="PTHR30098">
    <property type="entry name" value="LEUCYL/PHENYLALANYL-TRNA--PROTEIN TRANSFERASE"/>
    <property type="match status" value="1"/>
</dbReference>
<keyword evidence="1 4" id="KW-0963">Cytoplasm</keyword>
<dbReference type="GO" id="GO:0008914">
    <property type="term" value="F:leucyl-tRNA--protein transferase activity"/>
    <property type="evidence" value="ECO:0007669"/>
    <property type="project" value="UniProtKB-EC"/>
</dbReference>
<comment type="caution">
    <text evidence="5">The sequence shown here is derived from an EMBL/GenBank/DDBJ whole genome shotgun (WGS) entry which is preliminary data.</text>
</comment>
<dbReference type="SUPFAM" id="SSF55729">
    <property type="entry name" value="Acyl-CoA N-acyltransferases (Nat)"/>
    <property type="match status" value="1"/>
</dbReference>
<comment type="subcellular location">
    <subcellularLocation>
        <location evidence="4">Cytoplasm</location>
    </subcellularLocation>
</comment>
<dbReference type="RefSeq" id="WP_305104479.1">
    <property type="nucleotide sequence ID" value="NZ_JAUTWS010000012.1"/>
</dbReference>
<dbReference type="InterPro" id="IPR042203">
    <property type="entry name" value="Leu/Phe-tRNA_Trfase_C"/>
</dbReference>
<dbReference type="Pfam" id="PF03588">
    <property type="entry name" value="Leu_Phe_trans"/>
    <property type="match status" value="1"/>
</dbReference>
<comment type="catalytic activity">
    <reaction evidence="4">
        <text>L-phenylalanyl-tRNA(Phe) + an N-terminal L-alpha-aminoacyl-[protein] = an N-terminal L-phenylalanyl-L-alpha-aminoacyl-[protein] + tRNA(Phe)</text>
        <dbReference type="Rhea" id="RHEA:43632"/>
        <dbReference type="Rhea" id="RHEA-COMP:9668"/>
        <dbReference type="Rhea" id="RHEA-COMP:9699"/>
        <dbReference type="Rhea" id="RHEA-COMP:10636"/>
        <dbReference type="Rhea" id="RHEA-COMP:10637"/>
        <dbReference type="ChEBI" id="CHEBI:78442"/>
        <dbReference type="ChEBI" id="CHEBI:78531"/>
        <dbReference type="ChEBI" id="CHEBI:78597"/>
        <dbReference type="ChEBI" id="CHEBI:83561"/>
        <dbReference type="EC" id="2.3.2.6"/>
    </reaction>
</comment>
<dbReference type="Gene3D" id="3.40.630.70">
    <property type="entry name" value="Leucyl/phenylalanyl-tRNA-protein transferase, C-terminal domain"/>
    <property type="match status" value="1"/>
</dbReference>
<evidence type="ECO:0000256" key="4">
    <source>
        <dbReference type="HAMAP-Rule" id="MF_00688"/>
    </source>
</evidence>
<keyword evidence="6" id="KW-1185">Reference proteome</keyword>
<protein>
    <recommendedName>
        <fullName evidence="4">Leucyl/phenylalanyl-tRNA--protein transferase</fullName>
        <ecNumber evidence="4">2.3.2.6</ecNumber>
    </recommendedName>
    <alternativeName>
        <fullName evidence="4">L/F-transferase</fullName>
    </alternativeName>
    <alternativeName>
        <fullName evidence="4">Leucyltransferase</fullName>
    </alternativeName>
    <alternativeName>
        <fullName evidence="4">Phenyalanyltransferase</fullName>
    </alternativeName>
</protein>
<sequence>MSRRQIDIAPDLMLRAYRAGLFPMAESRRGDRLYWLDPERRGVIPLDHGFHLPKRLLRTVLSGGFEVTADADFAAAIAGCAAPAPGREDTWINPEIEYLFLSLHRQGHAHSVEVWQDGALVGGLYGVVLGGAFFGESMFSRARDASKVALVHLVARLRLGGFTLLDSQFLTEHLSQFGAHEIPRAEYKRRLAQAVLSQATWLAAPDPAALEAEIRALRGSPDAA</sequence>
<evidence type="ECO:0000256" key="3">
    <source>
        <dbReference type="ARBA" id="ARBA00023315"/>
    </source>
</evidence>
<dbReference type="InterPro" id="IPR016181">
    <property type="entry name" value="Acyl_CoA_acyltransferase"/>
</dbReference>
<dbReference type="HAMAP" id="MF_00688">
    <property type="entry name" value="Leu_Phe_trans"/>
    <property type="match status" value="1"/>
</dbReference>
<keyword evidence="2 4" id="KW-0808">Transferase</keyword>
<comment type="catalytic activity">
    <reaction evidence="4">
        <text>N-terminal L-arginyl-[protein] + L-leucyl-tRNA(Leu) = N-terminal L-leucyl-L-arginyl-[protein] + tRNA(Leu) + H(+)</text>
        <dbReference type="Rhea" id="RHEA:50416"/>
        <dbReference type="Rhea" id="RHEA-COMP:9613"/>
        <dbReference type="Rhea" id="RHEA-COMP:9622"/>
        <dbReference type="Rhea" id="RHEA-COMP:12672"/>
        <dbReference type="Rhea" id="RHEA-COMP:12673"/>
        <dbReference type="ChEBI" id="CHEBI:15378"/>
        <dbReference type="ChEBI" id="CHEBI:64719"/>
        <dbReference type="ChEBI" id="CHEBI:78442"/>
        <dbReference type="ChEBI" id="CHEBI:78494"/>
        <dbReference type="ChEBI" id="CHEBI:133044"/>
        <dbReference type="EC" id="2.3.2.6"/>
    </reaction>
</comment>
<comment type="similarity">
    <text evidence="4">Belongs to the L/F-transferase family.</text>
</comment>
<evidence type="ECO:0000256" key="1">
    <source>
        <dbReference type="ARBA" id="ARBA00022490"/>
    </source>
</evidence>
<dbReference type="Proteomes" id="UP001243009">
    <property type="component" value="Unassembled WGS sequence"/>
</dbReference>
<evidence type="ECO:0000256" key="2">
    <source>
        <dbReference type="ARBA" id="ARBA00022679"/>
    </source>
</evidence>
<accession>A0ABT9E0B5</accession>
<dbReference type="NCBIfam" id="TIGR00667">
    <property type="entry name" value="aat"/>
    <property type="match status" value="1"/>
</dbReference>
<evidence type="ECO:0000313" key="5">
    <source>
        <dbReference type="EMBL" id="MDO9709612.1"/>
    </source>
</evidence>
<organism evidence="5 6">
    <name type="scientific">Paracraurococcus lichenis</name>
    <dbReference type="NCBI Taxonomy" id="3064888"/>
    <lineage>
        <taxon>Bacteria</taxon>
        <taxon>Pseudomonadati</taxon>
        <taxon>Pseudomonadota</taxon>
        <taxon>Alphaproteobacteria</taxon>
        <taxon>Acetobacterales</taxon>
        <taxon>Roseomonadaceae</taxon>
        <taxon>Paracraurococcus</taxon>
    </lineage>
</organism>
<dbReference type="InterPro" id="IPR004616">
    <property type="entry name" value="Leu/Phe-tRNA_Trfase"/>
</dbReference>
<name>A0ABT9E0B5_9PROT</name>